<dbReference type="AlphaFoldDB" id="A0AAV9PPM5"/>
<proteinExistence type="predicted"/>
<keyword evidence="3" id="KW-1185">Reference proteome</keyword>
<evidence type="ECO:0008006" key="4">
    <source>
        <dbReference type="Google" id="ProtNLM"/>
    </source>
</evidence>
<evidence type="ECO:0000313" key="2">
    <source>
        <dbReference type="EMBL" id="KAK5174999.1"/>
    </source>
</evidence>
<name>A0AAV9PPM5_9PEZI</name>
<dbReference type="Proteomes" id="UP001337655">
    <property type="component" value="Unassembled WGS sequence"/>
</dbReference>
<accession>A0AAV9PPM5</accession>
<sequence>MAPLQPQPAHLGLILPIATSSATVGLALYQFPVFYAFLSSSPPLSGKPLSNYWGPNLKTGVPLIMSLNLASIATGLLSARWLRTHQTLETTDVGKWYAYGAIFAGAHFVFWPLVAGPIRRMIAEGESSSVKTEAETDEHNRKEMSTWFLWHAIRTLVVDLPALWCFAEGASLSFWVANV</sequence>
<evidence type="ECO:0000313" key="3">
    <source>
        <dbReference type="Proteomes" id="UP001337655"/>
    </source>
</evidence>
<dbReference type="GeneID" id="89921487"/>
<comment type="caution">
    <text evidence="2">The sequence shown here is derived from an EMBL/GenBank/DDBJ whole genome shotgun (WGS) entry which is preliminary data.</text>
</comment>
<reference evidence="2 3" key="1">
    <citation type="submission" date="2023-08" db="EMBL/GenBank/DDBJ databases">
        <title>Black Yeasts Isolated from many extreme environments.</title>
        <authorList>
            <person name="Coleine C."/>
            <person name="Stajich J.E."/>
            <person name="Selbmann L."/>
        </authorList>
    </citation>
    <scope>NUCLEOTIDE SEQUENCE [LARGE SCALE GENOMIC DNA]</scope>
    <source>
        <strain evidence="2 3">CCFEE 5935</strain>
    </source>
</reference>
<dbReference type="EMBL" id="JAVRRT010000001">
    <property type="protein sequence ID" value="KAK5174999.1"/>
    <property type="molecule type" value="Genomic_DNA"/>
</dbReference>
<feature type="transmembrane region" description="Helical" evidence="1">
    <location>
        <begin position="13"/>
        <end position="38"/>
    </location>
</feature>
<feature type="transmembrane region" description="Helical" evidence="1">
    <location>
        <begin position="59"/>
        <end position="81"/>
    </location>
</feature>
<feature type="transmembrane region" description="Helical" evidence="1">
    <location>
        <begin position="96"/>
        <end position="114"/>
    </location>
</feature>
<evidence type="ECO:0000256" key="1">
    <source>
        <dbReference type="SAM" id="Phobius"/>
    </source>
</evidence>
<gene>
    <name evidence="2" type="ORF">LTR77_000135</name>
</gene>
<dbReference type="RefSeq" id="XP_064663637.1">
    <property type="nucleotide sequence ID" value="XM_064797403.1"/>
</dbReference>
<keyword evidence="1" id="KW-0812">Transmembrane</keyword>
<keyword evidence="1" id="KW-1133">Transmembrane helix</keyword>
<keyword evidence="1" id="KW-0472">Membrane</keyword>
<protein>
    <recommendedName>
        <fullName evidence="4">DUF1772-domain-containing protein</fullName>
    </recommendedName>
</protein>
<organism evidence="2 3">
    <name type="scientific">Saxophila tyrrhenica</name>
    <dbReference type="NCBI Taxonomy" id="1690608"/>
    <lineage>
        <taxon>Eukaryota</taxon>
        <taxon>Fungi</taxon>
        <taxon>Dikarya</taxon>
        <taxon>Ascomycota</taxon>
        <taxon>Pezizomycotina</taxon>
        <taxon>Dothideomycetes</taxon>
        <taxon>Dothideomycetidae</taxon>
        <taxon>Mycosphaerellales</taxon>
        <taxon>Extremaceae</taxon>
        <taxon>Saxophila</taxon>
    </lineage>
</organism>